<reference evidence="2 3" key="1">
    <citation type="submission" date="2018-04" db="EMBL/GenBank/DDBJ databases">
        <title>The genome of golden apple snail Pomacea canaliculata provides insight into stress tolerance and invasive adaptation.</title>
        <authorList>
            <person name="Liu C."/>
            <person name="Liu B."/>
            <person name="Ren Y."/>
            <person name="Zhang Y."/>
            <person name="Wang H."/>
            <person name="Li S."/>
            <person name="Jiang F."/>
            <person name="Yin L."/>
            <person name="Zhang G."/>
            <person name="Qian W."/>
            <person name="Fan W."/>
        </authorList>
    </citation>
    <scope>NUCLEOTIDE SEQUENCE [LARGE SCALE GENOMIC DNA]</scope>
    <source>
        <strain evidence="2">SZHN2017</strain>
        <tissue evidence="2">Muscle</tissue>
    </source>
</reference>
<dbReference type="EMBL" id="PZQS01000004">
    <property type="protein sequence ID" value="PVD32280.1"/>
    <property type="molecule type" value="Genomic_DNA"/>
</dbReference>
<proteinExistence type="predicted"/>
<sequence>MHDFSLDVAVEEAASPPLHIAPQANESYSSPKNRHSADCDVTHDLLYPTYGVCSAVVAMDTAVGQKAVRTLSECEADQNKRRRKDPQLAFWLERILHWFPELHTKTYFVPPVHFCRESVVVDSVAGEPVAFQVPVPGLLPASSQSPKPCTANGCCLSSQPGGAGAPEAPPVSRLLVGQASSPQNGSWSPNRQNAGQGRTAQHVDFTACCLWSSLRDRPGKPMKIGDGQVRDDRAQQHVLHCLRALADRRDDVMMVLSELKYENYLRKLRARKSSKASKAKIPEEETYPTSYSIADTRMQRGDFDVLIIHKTHGILVGEIKSTGDNLDELCLGDERTRILTAKMKQVVGQLDKAEAVLRHLMKDLPSVRISKTVFLPHVTRDQLLQVMQQNSELAKTVCDCLGSKDVAEAVSLCLCSDQLSSTATPWKVTSEVQDHLTEWWRRRVLSEGPDQNMSDNMYEQLVARSDDDEDIGTDNYCEVFIKQLNHTLAAGGRTEGDGEGEGKVYRHDYDLVDKDTPEGAAKELATHATNGSLYVIADEAGPDLSQKYRGRPFSDLCTSLLGKVPGLHMWAAAMRHGHKPDCLRKESLTIPLRCPPVVVREVEMAEEIRTGDVLPYVTGLALTAPTDGPRVRVLVHRGHKAIFPEYCVECGRATADVLMNDLHVGVQGVQSATGQKASRGESSSPPPLKYRDVLVLCPHPHTDTPFVRALRDRDLPVQIVPEKPDDDMIRAVALATRDVVTVSHWTNVHGLERKVIVGLAPDAGVYHRLQQMSRCTAQLICMSNLLRVLFDNLDDHLIHNNSRSNNSEVHVFSLVSEKTPEEHTTASAATVQDNSKQLG</sequence>
<evidence type="ECO:0000313" key="2">
    <source>
        <dbReference type="EMBL" id="PVD32280.1"/>
    </source>
</evidence>
<gene>
    <name evidence="2" type="ORF">C0Q70_07713</name>
</gene>
<protein>
    <submittedName>
        <fullName evidence="2">Uncharacterized protein</fullName>
    </submittedName>
</protein>
<dbReference type="AlphaFoldDB" id="A0A2T7PFX4"/>
<feature type="region of interest" description="Disordered" evidence="1">
    <location>
        <begin position="820"/>
        <end position="839"/>
    </location>
</feature>
<keyword evidence="3" id="KW-1185">Reference proteome</keyword>
<comment type="caution">
    <text evidence="2">The sequence shown here is derived from an EMBL/GenBank/DDBJ whole genome shotgun (WGS) entry which is preliminary data.</text>
</comment>
<organism evidence="2 3">
    <name type="scientific">Pomacea canaliculata</name>
    <name type="common">Golden apple snail</name>
    <dbReference type="NCBI Taxonomy" id="400727"/>
    <lineage>
        <taxon>Eukaryota</taxon>
        <taxon>Metazoa</taxon>
        <taxon>Spiralia</taxon>
        <taxon>Lophotrochozoa</taxon>
        <taxon>Mollusca</taxon>
        <taxon>Gastropoda</taxon>
        <taxon>Caenogastropoda</taxon>
        <taxon>Architaenioglossa</taxon>
        <taxon>Ampullarioidea</taxon>
        <taxon>Ampullariidae</taxon>
        <taxon>Pomacea</taxon>
    </lineage>
</organism>
<evidence type="ECO:0000313" key="3">
    <source>
        <dbReference type="Proteomes" id="UP000245119"/>
    </source>
</evidence>
<dbReference type="Proteomes" id="UP000245119">
    <property type="component" value="Linkage Group LG4"/>
</dbReference>
<name>A0A2T7PFX4_POMCA</name>
<dbReference type="OrthoDB" id="6149346at2759"/>
<accession>A0A2T7PFX4</accession>
<evidence type="ECO:0000256" key="1">
    <source>
        <dbReference type="SAM" id="MobiDB-lite"/>
    </source>
</evidence>
<feature type="compositionally biased region" description="Polar residues" evidence="1">
    <location>
        <begin position="825"/>
        <end position="839"/>
    </location>
</feature>
<feature type="region of interest" description="Disordered" evidence="1">
    <location>
        <begin position="178"/>
        <end position="198"/>
    </location>
</feature>